<keyword evidence="1" id="KW-1133">Transmembrane helix</keyword>
<feature type="transmembrane region" description="Helical" evidence="1">
    <location>
        <begin position="66"/>
        <end position="89"/>
    </location>
</feature>
<evidence type="ECO:0000256" key="1">
    <source>
        <dbReference type="SAM" id="Phobius"/>
    </source>
</evidence>
<feature type="transmembrane region" description="Helical" evidence="1">
    <location>
        <begin position="34"/>
        <end position="54"/>
    </location>
</feature>
<dbReference type="RefSeq" id="WP_159624342.1">
    <property type="nucleotide sequence ID" value="NZ_CP053642.1"/>
</dbReference>
<keyword evidence="1" id="KW-0472">Membrane</keyword>
<protein>
    <submittedName>
        <fullName evidence="2">Phage holin family protein</fullName>
    </submittedName>
</protein>
<keyword evidence="3" id="KW-1185">Reference proteome</keyword>
<accession>A0A6M8B296</accession>
<dbReference type="EMBL" id="CP053642">
    <property type="protein sequence ID" value="QKD78887.1"/>
    <property type="molecule type" value="Genomic_DNA"/>
</dbReference>
<sequence length="136" mass="14007">MELAIRIVGNAAGLWLASRLLPASVSLPANATTLLAIVNLLIIGAVLAAVNSVVKPVAKVLTFPLYLLTFGLFALVVNGAMLRLTGWITEELLSGAAGDRLAVGLMVNGWSGAIPAALITSVVSAVVVAALHRKRD</sequence>
<proteinExistence type="predicted"/>
<dbReference type="Pfam" id="PF04020">
    <property type="entry name" value="Phage_holin_4_2"/>
    <property type="match status" value="1"/>
</dbReference>
<reference evidence="2 3" key="1">
    <citation type="submission" date="2020-05" db="EMBL/GenBank/DDBJ databases">
        <title>Actinomyces sp. zg-325.</title>
        <authorList>
            <person name="Yang C."/>
        </authorList>
    </citation>
    <scope>NUCLEOTIDE SEQUENCE [LARGE SCALE GENOMIC DNA]</scope>
    <source>
        <strain evidence="3">zg-325</strain>
    </source>
</reference>
<name>A0A6M8B296_9ACTO</name>
<keyword evidence="1" id="KW-0812">Transmembrane</keyword>
<evidence type="ECO:0000313" key="3">
    <source>
        <dbReference type="Proteomes" id="UP000504752"/>
    </source>
</evidence>
<dbReference type="PANTHER" id="PTHR37309">
    <property type="entry name" value="SLR0284 PROTEIN"/>
    <property type="match status" value="1"/>
</dbReference>
<dbReference type="AlphaFoldDB" id="A0A6M8B296"/>
<dbReference type="PANTHER" id="PTHR37309:SF1">
    <property type="entry name" value="SLR0284 PROTEIN"/>
    <property type="match status" value="1"/>
</dbReference>
<dbReference type="Proteomes" id="UP000504752">
    <property type="component" value="Chromosome"/>
</dbReference>
<feature type="transmembrane region" description="Helical" evidence="1">
    <location>
        <begin position="109"/>
        <end position="131"/>
    </location>
</feature>
<organism evidence="2 3">
    <name type="scientific">Actinomyces marmotae</name>
    <dbReference type="NCBI Taxonomy" id="2737173"/>
    <lineage>
        <taxon>Bacteria</taxon>
        <taxon>Bacillati</taxon>
        <taxon>Actinomycetota</taxon>
        <taxon>Actinomycetes</taxon>
        <taxon>Actinomycetales</taxon>
        <taxon>Actinomycetaceae</taxon>
        <taxon>Actinomyces</taxon>
    </lineage>
</organism>
<dbReference type="InterPro" id="IPR007165">
    <property type="entry name" value="Phage_holin_4_2"/>
</dbReference>
<dbReference type="KEGG" id="amam:HPC72_00160"/>
<evidence type="ECO:0000313" key="2">
    <source>
        <dbReference type="EMBL" id="QKD78887.1"/>
    </source>
</evidence>
<gene>
    <name evidence="2" type="ORF">HPC72_00160</name>
</gene>